<accession>A0A939EL73</accession>
<evidence type="ECO:0000313" key="9">
    <source>
        <dbReference type="Proteomes" id="UP000664779"/>
    </source>
</evidence>
<keyword evidence="5" id="KW-0460">Magnesium</keyword>
<dbReference type="InterPro" id="IPR015797">
    <property type="entry name" value="NUDIX_hydrolase-like_dom_sf"/>
</dbReference>
<keyword evidence="9" id="KW-1185">Reference proteome</keyword>
<comment type="cofactor">
    <cofactor evidence="1">
        <name>Mn(2+)</name>
        <dbReference type="ChEBI" id="CHEBI:29035"/>
    </cofactor>
</comment>
<keyword evidence="4 8" id="KW-0378">Hydrolase</keyword>
<protein>
    <submittedName>
        <fullName evidence="8">NUDIX hydrolase</fullName>
    </submittedName>
</protein>
<dbReference type="GO" id="GO:0016818">
    <property type="term" value="F:hydrolase activity, acting on acid anhydrides, in phosphorus-containing anhydrides"/>
    <property type="evidence" value="ECO:0007669"/>
    <property type="project" value="InterPro"/>
</dbReference>
<evidence type="ECO:0000256" key="2">
    <source>
        <dbReference type="ARBA" id="ARBA00001946"/>
    </source>
</evidence>
<sequence length="242" mass="27101">MTPDNEQAERHPYKRPKDAATLLILDRTEPTPKVLMGRRHQDHVFMPGKFVFPGGRVDPTDSRTPVVGDYHPGVTAKLSLDLKGPKSKARVRALGIAAIRETYEEAGLFIGDRHDGPRPLKLGKGFEAFSELDIVPNLSPIRFIGRAITPPNRSRRFDTRFLAVDAGAVAHRLASGTGPTGELEELAWLPLDDAMQLDSLPSITRQILMDLNERLVEDSQLSPETPVPFYFFRNGRFERRLL</sequence>
<keyword evidence="3" id="KW-0479">Metal-binding</keyword>
<evidence type="ECO:0000256" key="5">
    <source>
        <dbReference type="ARBA" id="ARBA00022842"/>
    </source>
</evidence>
<dbReference type="CDD" id="cd18870">
    <property type="entry name" value="NUDIX_AcylCoAdiphos_Nudt19"/>
    <property type="match status" value="1"/>
</dbReference>
<dbReference type="InterPro" id="IPR039121">
    <property type="entry name" value="NUDT19"/>
</dbReference>
<evidence type="ECO:0000256" key="4">
    <source>
        <dbReference type="ARBA" id="ARBA00022801"/>
    </source>
</evidence>
<dbReference type="GO" id="GO:0046872">
    <property type="term" value="F:metal ion binding"/>
    <property type="evidence" value="ECO:0007669"/>
    <property type="project" value="UniProtKB-KW"/>
</dbReference>
<gene>
    <name evidence="8" type="ORF">J0X15_05880</name>
</gene>
<dbReference type="Gene3D" id="3.90.79.10">
    <property type="entry name" value="Nucleoside Triphosphate Pyrophosphohydrolase"/>
    <property type="match status" value="1"/>
</dbReference>
<comment type="cofactor">
    <cofactor evidence="2">
        <name>Mg(2+)</name>
        <dbReference type="ChEBI" id="CHEBI:18420"/>
    </cofactor>
</comment>
<name>A0A939EL73_9HYPH</name>
<reference evidence="8" key="1">
    <citation type="submission" date="2021-03" db="EMBL/GenBank/DDBJ databases">
        <title>Roseibium sp. CAU 1637 isolated from Incheon.</title>
        <authorList>
            <person name="Kim W."/>
        </authorList>
    </citation>
    <scope>NUCLEOTIDE SEQUENCE</scope>
    <source>
        <strain evidence="8">CAU 1637</strain>
    </source>
</reference>
<organism evidence="8 9">
    <name type="scientific">Roseibium limicola</name>
    <dbReference type="NCBI Taxonomy" id="2816037"/>
    <lineage>
        <taxon>Bacteria</taxon>
        <taxon>Pseudomonadati</taxon>
        <taxon>Pseudomonadota</taxon>
        <taxon>Alphaproteobacteria</taxon>
        <taxon>Hyphomicrobiales</taxon>
        <taxon>Stappiaceae</taxon>
        <taxon>Roseibium</taxon>
    </lineage>
</organism>
<evidence type="ECO:0000256" key="3">
    <source>
        <dbReference type="ARBA" id="ARBA00022723"/>
    </source>
</evidence>
<evidence type="ECO:0000259" key="7">
    <source>
        <dbReference type="PROSITE" id="PS51462"/>
    </source>
</evidence>
<dbReference type="PANTHER" id="PTHR12318:SF0">
    <property type="entry name" value="ACYL-COENZYME A DIPHOSPHATASE NUDT19"/>
    <property type="match status" value="1"/>
</dbReference>
<dbReference type="Proteomes" id="UP000664779">
    <property type="component" value="Unassembled WGS sequence"/>
</dbReference>
<keyword evidence="6" id="KW-0464">Manganese</keyword>
<dbReference type="SUPFAM" id="SSF55811">
    <property type="entry name" value="Nudix"/>
    <property type="match status" value="1"/>
</dbReference>
<dbReference type="AlphaFoldDB" id="A0A939EL73"/>
<evidence type="ECO:0000313" key="8">
    <source>
        <dbReference type="EMBL" id="MBO0344740.1"/>
    </source>
</evidence>
<comment type="caution">
    <text evidence="8">The sequence shown here is derived from an EMBL/GenBank/DDBJ whole genome shotgun (WGS) entry which is preliminary data.</text>
</comment>
<evidence type="ECO:0000256" key="6">
    <source>
        <dbReference type="ARBA" id="ARBA00023211"/>
    </source>
</evidence>
<dbReference type="PANTHER" id="PTHR12318">
    <property type="entry name" value="TESTOSTERONE-REGULATED PROTEIN RP2"/>
    <property type="match status" value="1"/>
</dbReference>
<dbReference type="EMBL" id="JAFLNF010000002">
    <property type="protein sequence ID" value="MBO0344740.1"/>
    <property type="molecule type" value="Genomic_DNA"/>
</dbReference>
<proteinExistence type="predicted"/>
<dbReference type="PROSITE" id="PS51462">
    <property type="entry name" value="NUDIX"/>
    <property type="match status" value="1"/>
</dbReference>
<feature type="domain" description="Nudix hydrolase" evidence="7">
    <location>
        <begin position="15"/>
        <end position="213"/>
    </location>
</feature>
<evidence type="ECO:0000256" key="1">
    <source>
        <dbReference type="ARBA" id="ARBA00001936"/>
    </source>
</evidence>
<dbReference type="InterPro" id="IPR000086">
    <property type="entry name" value="NUDIX_hydrolase_dom"/>
</dbReference>